<dbReference type="GeneID" id="79715624"/>
<evidence type="ECO:0000313" key="3">
    <source>
        <dbReference type="Proteomes" id="UP000053226"/>
    </source>
</evidence>
<sequence>MKKLTLKDMTAAQQMRVKTRLGQERKKLGRELTNAELNKAKDQIISEISKEIEQAANKIKAQKRKDKLSPSDETFNWSAKNHSRGFR</sequence>
<dbReference type="AlphaFoldDB" id="A0A0N0IBM5"/>
<protein>
    <recommendedName>
        <fullName evidence="4">DUF3811 domain-containing protein</fullName>
    </recommendedName>
</protein>
<dbReference type="Proteomes" id="UP000053226">
    <property type="component" value="Unassembled WGS sequence"/>
</dbReference>
<evidence type="ECO:0000313" key="2">
    <source>
        <dbReference type="EMBL" id="KPD04023.1"/>
    </source>
</evidence>
<keyword evidence="3" id="KW-1185">Reference proteome</keyword>
<reference evidence="2 3" key="1">
    <citation type="submission" date="2015-07" db="EMBL/GenBank/DDBJ databases">
        <title>ATOL: Assembling a taxonomically balanced genome-scale reconstruction of the evolutionary history of the Enterobacteriaceae.</title>
        <authorList>
            <person name="Plunkett G.III."/>
            <person name="Neeno-Eckwall E.C."/>
            <person name="Glasner J.D."/>
            <person name="Perna N.T."/>
        </authorList>
    </citation>
    <scope>NUCLEOTIDE SEQUENCE [LARGE SCALE GENOMIC DNA]</scope>
    <source>
        <strain evidence="2 3">ATCC 35017</strain>
    </source>
</reference>
<name>A0A0N0IBM5_9GAMM</name>
<dbReference type="EMBL" id="LGAA01000006">
    <property type="protein sequence ID" value="KPD04023.1"/>
    <property type="molecule type" value="Genomic_DNA"/>
</dbReference>
<accession>A0A0N0IBM5</accession>
<dbReference type="InterPro" id="IPR020317">
    <property type="entry name" value="Uncharacterised_YjbD"/>
</dbReference>
<evidence type="ECO:0000256" key="1">
    <source>
        <dbReference type="SAM" id="MobiDB-lite"/>
    </source>
</evidence>
<feature type="region of interest" description="Disordered" evidence="1">
    <location>
        <begin position="59"/>
        <end position="87"/>
    </location>
</feature>
<dbReference type="RefSeq" id="WP_047254860.1">
    <property type="nucleotide sequence ID" value="NZ_CAWMUS010000006.1"/>
</dbReference>
<organism evidence="2 3">
    <name type="scientific">Moellerella wisconsensis ATCC 35017</name>
    <dbReference type="NCBI Taxonomy" id="1354267"/>
    <lineage>
        <taxon>Bacteria</taxon>
        <taxon>Pseudomonadati</taxon>
        <taxon>Pseudomonadota</taxon>
        <taxon>Gammaproteobacteria</taxon>
        <taxon>Enterobacterales</taxon>
        <taxon>Morganellaceae</taxon>
        <taxon>Moellerella</taxon>
    </lineage>
</organism>
<gene>
    <name evidence="2" type="ORF">M992_0620</name>
</gene>
<dbReference type="Pfam" id="PF11656">
    <property type="entry name" value="DUF3811"/>
    <property type="match status" value="1"/>
</dbReference>
<evidence type="ECO:0008006" key="4">
    <source>
        <dbReference type="Google" id="ProtNLM"/>
    </source>
</evidence>
<dbReference type="OrthoDB" id="6480942at2"/>
<comment type="caution">
    <text evidence="2">The sequence shown here is derived from an EMBL/GenBank/DDBJ whole genome shotgun (WGS) entry which is preliminary data.</text>
</comment>
<feature type="compositionally biased region" description="Polar residues" evidence="1">
    <location>
        <begin position="71"/>
        <end position="80"/>
    </location>
</feature>
<proteinExistence type="predicted"/>